<dbReference type="AlphaFoldDB" id="A0A1M5DFM3"/>
<proteinExistence type="predicted"/>
<evidence type="ECO:0000313" key="2">
    <source>
        <dbReference type="Proteomes" id="UP000184518"/>
    </source>
</evidence>
<protein>
    <recommendedName>
        <fullName evidence="3">DUF4270 domain-containing protein</fullName>
    </recommendedName>
</protein>
<dbReference type="Pfam" id="PF14092">
    <property type="entry name" value="DUF4270"/>
    <property type="match status" value="1"/>
</dbReference>
<evidence type="ECO:0008006" key="3">
    <source>
        <dbReference type="Google" id="ProtNLM"/>
    </source>
</evidence>
<dbReference type="InterPro" id="IPR025366">
    <property type="entry name" value="DUF4270"/>
</dbReference>
<name>A0A1M5DFM3_9FLAO</name>
<dbReference type="OrthoDB" id="1466062at2"/>
<dbReference type="EMBL" id="FQUT01000005">
    <property type="protein sequence ID" value="SHF65863.1"/>
    <property type="molecule type" value="Genomic_DNA"/>
</dbReference>
<sequence length="532" mass="58772">MIHTIKKAITVFSLVVFGSVLLYNCEPDPDSLGEQLFLDGAAQGNEESFDVTAFNINNNDSIRSDASKLGLATLGTFNETQFGKQKASYFTQLRLATYDPDFGKNPTIDSVVLVIKPTYVSDSLTPNTIDDGFTFTTATDANVNAKKVVNTYPINKYGRAKIGSTTAPFNIQVHVVEDFLKGASDVAYSNTAYNVGSLLGEKSLNGNVSSVAITKDEDGSALFTASTPGIRIKLDNDYFKSKIIDYQDKPELQDASNFIRHFKGLRLSATQDDGYLIQFNPNDLELIMYYKYDNTAVTPNTRPQATYTFALGSANTHIGRYEYVRSQAFYDYVNAPVGTEGHEKLFLQGMGGPSIGVKIPEPTLTDLKKLYSEKKAAIIGAKIRIFTDKTLWNNNLPKPTAFAIVQRDKEQPTDPKETTTFTTDLTTLIGSNNFAIYKPYNLDKEQAYYDFTVTQSIKELVEGKNGVDVSNVDKYFKIDMGSFLSNSQTGSLVGVNYTARAYARDRAVFVGSKTTIPKDPNRVQLLVTYGTK</sequence>
<organism evidence="1 2">
    <name type="scientific">Chryseobacterium arachidis</name>
    <dbReference type="NCBI Taxonomy" id="1416778"/>
    <lineage>
        <taxon>Bacteria</taxon>
        <taxon>Pseudomonadati</taxon>
        <taxon>Bacteroidota</taxon>
        <taxon>Flavobacteriia</taxon>
        <taxon>Flavobacteriales</taxon>
        <taxon>Weeksellaceae</taxon>
        <taxon>Chryseobacterium group</taxon>
        <taxon>Chryseobacterium</taxon>
    </lineage>
</organism>
<keyword evidence="2" id="KW-1185">Reference proteome</keyword>
<dbReference type="RefSeq" id="WP_072957887.1">
    <property type="nucleotide sequence ID" value="NZ_FQUT01000005.1"/>
</dbReference>
<dbReference type="Proteomes" id="UP000184518">
    <property type="component" value="Unassembled WGS sequence"/>
</dbReference>
<dbReference type="STRING" id="1416778.SAMN05443633_105280"/>
<accession>A0A1M5DFM3</accession>
<evidence type="ECO:0000313" key="1">
    <source>
        <dbReference type="EMBL" id="SHF65863.1"/>
    </source>
</evidence>
<gene>
    <name evidence="1" type="ORF">SAMN05443633_105280</name>
</gene>
<reference evidence="2" key="1">
    <citation type="submission" date="2016-11" db="EMBL/GenBank/DDBJ databases">
        <authorList>
            <person name="Varghese N."/>
            <person name="Submissions S."/>
        </authorList>
    </citation>
    <scope>NUCLEOTIDE SEQUENCE [LARGE SCALE GENOMIC DNA]</scope>
    <source>
        <strain evidence="2">DSM 27619</strain>
    </source>
</reference>